<dbReference type="PANTHER" id="PTHR46517">
    <property type="entry name" value="FRUCTOSE-2,6-BISPHOSPHATASE TIGAR"/>
    <property type="match status" value="1"/>
</dbReference>
<dbReference type="InterPro" id="IPR013078">
    <property type="entry name" value="His_Pase_superF_clade-1"/>
</dbReference>
<dbReference type="Pfam" id="PF00300">
    <property type="entry name" value="His_Phos_1"/>
    <property type="match status" value="1"/>
</dbReference>
<dbReference type="AlphaFoldDB" id="A0A316W0B8"/>
<dbReference type="SMART" id="SM00855">
    <property type="entry name" value="PGAM"/>
    <property type="match status" value="1"/>
</dbReference>
<dbReference type="PANTHER" id="PTHR46517:SF1">
    <property type="entry name" value="FRUCTOSE-2,6-BISPHOSPHATASE TIGAR"/>
    <property type="match status" value="1"/>
</dbReference>
<dbReference type="SUPFAM" id="SSF53254">
    <property type="entry name" value="Phosphoglycerate mutase-like"/>
    <property type="match status" value="1"/>
</dbReference>
<dbReference type="PROSITE" id="PS00175">
    <property type="entry name" value="PG_MUTASE"/>
    <property type="match status" value="1"/>
</dbReference>
<evidence type="ECO:0000313" key="6">
    <source>
        <dbReference type="Proteomes" id="UP000245783"/>
    </source>
</evidence>
<dbReference type="Proteomes" id="UP000245783">
    <property type="component" value="Unassembled WGS sequence"/>
</dbReference>
<accession>A0A316W0B8</accession>
<evidence type="ECO:0000256" key="1">
    <source>
        <dbReference type="ARBA" id="ARBA00022801"/>
    </source>
</evidence>
<name>A0A316W0B8_9BASI</name>
<feature type="compositionally biased region" description="Low complexity" evidence="4">
    <location>
        <begin position="1"/>
        <end position="19"/>
    </location>
</feature>
<feature type="active site" description="Proton donor/acceptor" evidence="2">
    <location>
        <position position="110"/>
    </location>
</feature>
<feature type="binding site" evidence="3">
    <location>
        <begin position="30"/>
        <end position="37"/>
    </location>
    <ligand>
        <name>substrate</name>
    </ligand>
</feature>
<dbReference type="InterPro" id="IPR001345">
    <property type="entry name" value="PG/BPGM_mutase_AS"/>
</dbReference>
<dbReference type="GO" id="GO:0004331">
    <property type="term" value="F:fructose-2,6-bisphosphate 2-phosphatase activity"/>
    <property type="evidence" value="ECO:0007669"/>
    <property type="project" value="TreeGrafter"/>
</dbReference>
<dbReference type="GO" id="GO:0043456">
    <property type="term" value="P:regulation of pentose-phosphate shunt"/>
    <property type="evidence" value="ECO:0007669"/>
    <property type="project" value="TreeGrafter"/>
</dbReference>
<evidence type="ECO:0000256" key="3">
    <source>
        <dbReference type="PIRSR" id="PIRSR613078-2"/>
    </source>
</evidence>
<feature type="region of interest" description="Disordered" evidence="4">
    <location>
        <begin position="193"/>
        <end position="213"/>
    </location>
</feature>
<gene>
    <name evidence="5" type="ORF">IE81DRAFT_323803</name>
</gene>
<keyword evidence="1" id="KW-0378">Hydrolase</keyword>
<protein>
    <submittedName>
        <fullName evidence="5">Phosphoglycerate mutase-like protein</fullName>
    </submittedName>
</protein>
<proteinExistence type="predicted"/>
<dbReference type="InParanoid" id="A0A316W0B8"/>
<dbReference type="OrthoDB" id="354304at2759"/>
<dbReference type="Gene3D" id="3.40.50.1240">
    <property type="entry name" value="Phosphoglycerate mutase-like"/>
    <property type="match status" value="1"/>
</dbReference>
<dbReference type="GO" id="GO:0005829">
    <property type="term" value="C:cytosol"/>
    <property type="evidence" value="ECO:0007669"/>
    <property type="project" value="TreeGrafter"/>
</dbReference>
<dbReference type="InterPro" id="IPR029033">
    <property type="entry name" value="His_PPase_superfam"/>
</dbReference>
<reference evidence="5 6" key="1">
    <citation type="journal article" date="2018" name="Mol. Biol. Evol.">
        <title>Broad Genomic Sampling Reveals a Smut Pathogenic Ancestry of the Fungal Clade Ustilaginomycotina.</title>
        <authorList>
            <person name="Kijpornyongpan T."/>
            <person name="Mondo S.J."/>
            <person name="Barry K."/>
            <person name="Sandor L."/>
            <person name="Lee J."/>
            <person name="Lipzen A."/>
            <person name="Pangilinan J."/>
            <person name="LaButti K."/>
            <person name="Hainaut M."/>
            <person name="Henrissat B."/>
            <person name="Grigoriev I.V."/>
            <person name="Spatafora J.W."/>
            <person name="Aime M.C."/>
        </authorList>
    </citation>
    <scope>NUCLEOTIDE SEQUENCE [LARGE SCALE GENOMIC DNA]</scope>
    <source>
        <strain evidence="5 6">MCA 4658</strain>
    </source>
</reference>
<keyword evidence="6" id="KW-1185">Reference proteome</keyword>
<dbReference type="STRING" id="1522189.A0A316W0B8"/>
<feature type="region of interest" description="Disordered" evidence="4">
    <location>
        <begin position="304"/>
        <end position="323"/>
    </location>
</feature>
<dbReference type="CDD" id="cd07067">
    <property type="entry name" value="HP_PGM_like"/>
    <property type="match status" value="1"/>
</dbReference>
<organism evidence="5 6">
    <name type="scientific">Ceraceosorus guamensis</name>
    <dbReference type="NCBI Taxonomy" id="1522189"/>
    <lineage>
        <taxon>Eukaryota</taxon>
        <taxon>Fungi</taxon>
        <taxon>Dikarya</taxon>
        <taxon>Basidiomycota</taxon>
        <taxon>Ustilaginomycotina</taxon>
        <taxon>Exobasidiomycetes</taxon>
        <taxon>Ceraceosorales</taxon>
        <taxon>Ceraceosoraceae</taxon>
        <taxon>Ceraceosorus</taxon>
    </lineage>
</organism>
<feature type="compositionally biased region" description="Pro residues" evidence="4">
    <location>
        <begin position="307"/>
        <end position="317"/>
    </location>
</feature>
<evidence type="ECO:0000313" key="5">
    <source>
        <dbReference type="EMBL" id="PWN42153.1"/>
    </source>
</evidence>
<feature type="region of interest" description="Disordered" evidence="4">
    <location>
        <begin position="1"/>
        <end position="22"/>
    </location>
</feature>
<dbReference type="EMBL" id="KZ819383">
    <property type="protein sequence ID" value="PWN42153.1"/>
    <property type="molecule type" value="Genomic_DNA"/>
</dbReference>
<dbReference type="GO" id="GO:0045820">
    <property type="term" value="P:negative regulation of glycolytic process"/>
    <property type="evidence" value="ECO:0007669"/>
    <property type="project" value="TreeGrafter"/>
</dbReference>
<feature type="active site" description="Tele-phosphohistidine intermediate" evidence="2">
    <location>
        <position position="31"/>
    </location>
</feature>
<dbReference type="InterPro" id="IPR051695">
    <property type="entry name" value="Phosphoglycerate_Mutase"/>
</dbReference>
<sequence length="358" mass="38955">MSTSPIPSGTTTTTSSSSSRPKRLRILVVRHGETDHNVAGIIQGQIDTDLNVIGRKQAEHVARALREENIDEVYSSPLRRARDTADAIVQAHPKLNKSAYNYWLDDRLMERGFGTLEGKKYGTPGAPKPDTIEGIEQGNDFRERLASILNDIVQGPAPWASDSLPVDTQANPQVISPCSSGYKDGTRLAPLSLSNSSASSGQHPFAPGAVATQQESRVANIAPGGYTNRDRTVLIVGHGASISAMLGDVLLSGNYAYLAPAISRTRIWNCSICEAIVRLPLLLTDYDAQERRQVQAGHQSLRRTWPIRPPHLNPPSNNPKATGEGSIIIERWADVRHLPQQIDGEGITNVDEEIQKAN</sequence>
<evidence type="ECO:0000256" key="4">
    <source>
        <dbReference type="SAM" id="MobiDB-lite"/>
    </source>
</evidence>
<dbReference type="RefSeq" id="XP_025369313.1">
    <property type="nucleotide sequence ID" value="XM_025514057.1"/>
</dbReference>
<feature type="binding site" evidence="3">
    <location>
        <position position="80"/>
    </location>
    <ligand>
        <name>substrate</name>
    </ligand>
</feature>
<dbReference type="GeneID" id="37035927"/>
<evidence type="ECO:0000256" key="2">
    <source>
        <dbReference type="PIRSR" id="PIRSR613078-1"/>
    </source>
</evidence>